<dbReference type="EMBL" id="BAAAVI010000005">
    <property type="protein sequence ID" value="GAA2853136.1"/>
    <property type="molecule type" value="Genomic_DNA"/>
</dbReference>
<feature type="domain" description="ChsH2 C-terminal OB-fold" evidence="1">
    <location>
        <begin position="53"/>
        <end position="116"/>
    </location>
</feature>
<evidence type="ECO:0000313" key="3">
    <source>
        <dbReference type="Proteomes" id="UP001500831"/>
    </source>
</evidence>
<reference evidence="3" key="1">
    <citation type="journal article" date="2019" name="Int. J. Syst. Evol. Microbiol.">
        <title>The Global Catalogue of Microorganisms (GCM) 10K type strain sequencing project: providing services to taxonomists for standard genome sequencing and annotation.</title>
        <authorList>
            <consortium name="The Broad Institute Genomics Platform"/>
            <consortium name="The Broad Institute Genome Sequencing Center for Infectious Disease"/>
            <person name="Wu L."/>
            <person name="Ma J."/>
        </authorList>
    </citation>
    <scope>NUCLEOTIDE SEQUENCE [LARGE SCALE GENOMIC DNA]</scope>
    <source>
        <strain evidence="3">JCM 6242</strain>
    </source>
</reference>
<keyword evidence="3" id="KW-1185">Reference proteome</keyword>
<protein>
    <submittedName>
        <fullName evidence="2">OB-fold domain-containing protein</fullName>
    </submittedName>
</protein>
<dbReference type="PANTHER" id="PTHR34075:SF5">
    <property type="entry name" value="BLR3430 PROTEIN"/>
    <property type="match status" value="1"/>
</dbReference>
<name>A0ABN3VS60_9ACTN</name>
<accession>A0ABN3VS60</accession>
<dbReference type="Pfam" id="PF01796">
    <property type="entry name" value="OB_ChsH2_C"/>
    <property type="match status" value="1"/>
</dbReference>
<comment type="caution">
    <text evidence="2">The sequence shown here is derived from an EMBL/GenBank/DDBJ whole genome shotgun (WGS) entry which is preliminary data.</text>
</comment>
<dbReference type="PANTHER" id="PTHR34075">
    <property type="entry name" value="BLR3430 PROTEIN"/>
    <property type="match status" value="1"/>
</dbReference>
<dbReference type="InterPro" id="IPR002878">
    <property type="entry name" value="ChsH2_C"/>
</dbReference>
<dbReference type="InterPro" id="IPR012340">
    <property type="entry name" value="NA-bd_OB-fold"/>
</dbReference>
<organism evidence="2 3">
    <name type="scientific">Streptosporangium fragile</name>
    <dbReference type="NCBI Taxonomy" id="46186"/>
    <lineage>
        <taxon>Bacteria</taxon>
        <taxon>Bacillati</taxon>
        <taxon>Actinomycetota</taxon>
        <taxon>Actinomycetes</taxon>
        <taxon>Streptosporangiales</taxon>
        <taxon>Streptosporangiaceae</taxon>
        <taxon>Streptosporangium</taxon>
    </lineage>
</organism>
<dbReference type="RefSeq" id="WP_344968447.1">
    <property type="nucleotide sequence ID" value="NZ_BAAAVI010000005.1"/>
</dbReference>
<dbReference type="SUPFAM" id="SSF50249">
    <property type="entry name" value="Nucleic acid-binding proteins"/>
    <property type="match status" value="1"/>
</dbReference>
<dbReference type="Proteomes" id="UP001500831">
    <property type="component" value="Unassembled WGS sequence"/>
</dbReference>
<gene>
    <name evidence="2" type="ORF">GCM10010517_10940</name>
</gene>
<proteinExistence type="predicted"/>
<evidence type="ECO:0000259" key="1">
    <source>
        <dbReference type="Pfam" id="PF01796"/>
    </source>
</evidence>
<sequence length="136" mass="14482">MTLTPVVRDDRSAPFFDAAARGVLLLRYSPSRGEWSEPAALLCSVTQADDLEWREAAGEGRLVSWTVIPGRAKDDRPAADTVVGIVELVEGPWLTLRLVDAAGAELKAGLPVRVAFARPEGGEAMPVGRLDAATDS</sequence>
<evidence type="ECO:0000313" key="2">
    <source>
        <dbReference type="EMBL" id="GAA2853136.1"/>
    </source>
</evidence>
<dbReference type="InterPro" id="IPR052513">
    <property type="entry name" value="Thioester_dehydratase-like"/>
</dbReference>